<dbReference type="GO" id="GO:0003712">
    <property type="term" value="F:transcription coregulator activity"/>
    <property type="evidence" value="ECO:0007669"/>
    <property type="project" value="TreeGrafter"/>
</dbReference>
<evidence type="ECO:0000313" key="5">
    <source>
        <dbReference type="Proteomes" id="UP000037751"/>
    </source>
</evidence>
<evidence type="ECO:0000256" key="2">
    <source>
        <dbReference type="SAM" id="MobiDB-lite"/>
    </source>
</evidence>
<feature type="compositionally biased region" description="Basic and acidic residues" evidence="2">
    <location>
        <begin position="73"/>
        <end position="85"/>
    </location>
</feature>
<dbReference type="InterPro" id="IPR002713">
    <property type="entry name" value="FF_domain"/>
</dbReference>
<dbReference type="SUPFAM" id="SSF51045">
    <property type="entry name" value="WW domain"/>
    <property type="match status" value="1"/>
</dbReference>
<evidence type="ECO:0000259" key="3">
    <source>
        <dbReference type="PROSITE" id="PS50020"/>
    </source>
</evidence>
<dbReference type="GO" id="GO:0005634">
    <property type="term" value="C:nucleus"/>
    <property type="evidence" value="ECO:0007669"/>
    <property type="project" value="TreeGrafter"/>
</dbReference>
<feature type="compositionally biased region" description="Acidic residues" evidence="2">
    <location>
        <begin position="63"/>
        <end position="72"/>
    </location>
</feature>
<evidence type="ECO:0000256" key="1">
    <source>
        <dbReference type="ARBA" id="ARBA00022737"/>
    </source>
</evidence>
<dbReference type="PANTHER" id="PTHR15377:SF3">
    <property type="entry name" value="WW DOMAIN-CONTAINING PROTEIN"/>
    <property type="match status" value="1"/>
</dbReference>
<proteinExistence type="predicted"/>
<dbReference type="PANTHER" id="PTHR15377">
    <property type="entry name" value="TRANSCRIPTION ELONGATION REGULATOR 1"/>
    <property type="match status" value="1"/>
</dbReference>
<dbReference type="VEuPathDB" id="FungiDB:Malapachy_0377"/>
<dbReference type="PROSITE" id="PS50020">
    <property type="entry name" value="WW_DOMAIN_2"/>
    <property type="match status" value="1"/>
</dbReference>
<dbReference type="OrthoDB" id="410044at2759"/>
<dbReference type="Proteomes" id="UP000037751">
    <property type="component" value="Unassembled WGS sequence"/>
</dbReference>
<dbReference type="InterPro" id="IPR036517">
    <property type="entry name" value="FF_domain_sf"/>
</dbReference>
<name>A0A0M8MSB7_9BASI</name>
<reference evidence="4 5" key="1">
    <citation type="submission" date="2015-07" db="EMBL/GenBank/DDBJ databases">
        <title>Draft Genome Sequence of Malassezia furfur CBS1878 and Malassezia pachydermatis CBS1879.</title>
        <authorList>
            <person name="Triana S."/>
            <person name="Ohm R."/>
            <person name="Gonzalez A."/>
            <person name="DeCock H."/>
            <person name="Restrepo S."/>
            <person name="Celis A."/>
        </authorList>
    </citation>
    <scope>NUCLEOTIDE SEQUENCE [LARGE SCALE GENOMIC DNA]</scope>
    <source>
        <strain evidence="4 5">CBS 1879</strain>
    </source>
</reference>
<keyword evidence="5" id="KW-1185">Reference proteome</keyword>
<dbReference type="RefSeq" id="XP_017990283.1">
    <property type="nucleotide sequence ID" value="XM_018134898.1"/>
</dbReference>
<dbReference type="STRING" id="77020.A0A0M8MSB7"/>
<organism evidence="4 5">
    <name type="scientific">Malassezia pachydermatis</name>
    <dbReference type="NCBI Taxonomy" id="77020"/>
    <lineage>
        <taxon>Eukaryota</taxon>
        <taxon>Fungi</taxon>
        <taxon>Dikarya</taxon>
        <taxon>Basidiomycota</taxon>
        <taxon>Ustilaginomycotina</taxon>
        <taxon>Malasseziomycetes</taxon>
        <taxon>Malasseziales</taxon>
        <taxon>Malasseziaceae</taxon>
        <taxon>Malassezia</taxon>
    </lineage>
</organism>
<evidence type="ECO:0000313" key="4">
    <source>
        <dbReference type="EMBL" id="KOS12651.1"/>
    </source>
</evidence>
<comment type="caution">
    <text evidence="4">The sequence shown here is derived from an EMBL/GenBank/DDBJ whole genome shotgun (WGS) entry which is preliminary data.</text>
</comment>
<dbReference type="SMART" id="SM00441">
    <property type="entry name" value="FF"/>
    <property type="match status" value="3"/>
</dbReference>
<accession>A0A0M8MSB7</accession>
<feature type="compositionally biased region" description="Acidic residues" evidence="2">
    <location>
        <begin position="86"/>
        <end position="98"/>
    </location>
</feature>
<feature type="compositionally biased region" description="Low complexity" evidence="2">
    <location>
        <begin position="558"/>
        <end position="567"/>
    </location>
</feature>
<dbReference type="Gene3D" id="1.10.10.440">
    <property type="entry name" value="FF domain"/>
    <property type="match status" value="4"/>
</dbReference>
<dbReference type="AlphaFoldDB" id="A0A0M8MSB7"/>
<feature type="region of interest" description="Disordered" evidence="2">
    <location>
        <begin position="58"/>
        <end position="127"/>
    </location>
</feature>
<dbReference type="GO" id="GO:0070063">
    <property type="term" value="F:RNA polymerase binding"/>
    <property type="evidence" value="ECO:0007669"/>
    <property type="project" value="InterPro"/>
</dbReference>
<gene>
    <name evidence="4" type="ORF">Malapachy_0377</name>
</gene>
<keyword evidence="1" id="KW-0677">Repeat</keyword>
<dbReference type="Pfam" id="PF01846">
    <property type="entry name" value="FF"/>
    <property type="match status" value="2"/>
</dbReference>
<dbReference type="GeneID" id="28726773"/>
<dbReference type="InterPro" id="IPR001202">
    <property type="entry name" value="WW_dom"/>
</dbReference>
<sequence>MADAERPKDKVPIPGAEGWLRVTTTHGNVFYAQKKTKRSEWTIPEEIRPQVLAFERSMGIVHEEDEDDEDEAVEARQVKRARMEEDDKNDDGEGDEVSAEQAAAAMDPVPTSDMAPASPEAQEPEVPWEEAKAQYMDMLTSLNGTPKEVNPLAPWDRELPKFVHHPSYRILPTLQDREDVFNEWCKFRLREKREKARENASEDKFKALLQKQVQSTRTEFSAFRERFGKDPTFQALVRDKSEARAEQLFRSWLHELGEIKLRKAKEAEDAFLVLLSESLSASTILREQQASLPIDKETSNKLWATSKKIPGLAQDPRYDAVGSATRRAELFQRWLSTPASSTTPAPTRLSKAERQALALEQREAQVRRERARHQHHATVALTNALDEQREQDFQQLLIDTVRDPWLIWEDAIPLLSKDARFAPARQVRDSLRDEAKQALFAEHIQRLQRKRRDQLARLFAKHAEDDRGVLQLSRGSDVILPLVRADEAYIQSGLPRFVGEDAGMHKAAATTSLEAEFEAWDQWRQQQARDDFFTMLRENAFVDFWGRLRKEGEGKDNAPSTSASAPAAEDEDDEDDMTVSLLDMASQLDLQAMESVLKADKRYKPKAVPGIPMNQEDDGDAGYVELSSQRGYRGVGEKKPRFLPKPKSVQHVAHAPLGVACHNSPA</sequence>
<dbReference type="Gene3D" id="2.20.70.10">
    <property type="match status" value="1"/>
</dbReference>
<protein>
    <submittedName>
        <fullName evidence="4">Peptide-binding protein</fullName>
    </submittedName>
</protein>
<dbReference type="InterPro" id="IPR036020">
    <property type="entry name" value="WW_dom_sf"/>
</dbReference>
<dbReference type="InterPro" id="IPR045148">
    <property type="entry name" value="TCRG1-like"/>
</dbReference>
<dbReference type="SUPFAM" id="SSF81698">
    <property type="entry name" value="FF domain"/>
    <property type="match status" value="3"/>
</dbReference>
<dbReference type="EMBL" id="LGAV01000010">
    <property type="protein sequence ID" value="KOS12651.1"/>
    <property type="molecule type" value="Genomic_DNA"/>
</dbReference>
<feature type="region of interest" description="Disordered" evidence="2">
    <location>
        <begin position="552"/>
        <end position="576"/>
    </location>
</feature>
<feature type="domain" description="WW" evidence="3">
    <location>
        <begin position="13"/>
        <end position="46"/>
    </location>
</feature>